<dbReference type="Proteomes" id="UP000218677">
    <property type="component" value="Unassembled WGS sequence"/>
</dbReference>
<comment type="caution">
    <text evidence="11">The sequence shown here is derived from an EMBL/GenBank/DDBJ whole genome shotgun (WGS) entry which is preliminary data.</text>
</comment>
<dbReference type="GO" id="GO:0005886">
    <property type="term" value="C:plasma membrane"/>
    <property type="evidence" value="ECO:0007669"/>
    <property type="project" value="UniProtKB-SubCell"/>
</dbReference>
<evidence type="ECO:0000256" key="7">
    <source>
        <dbReference type="ARBA" id="ARBA00023136"/>
    </source>
</evidence>
<evidence type="ECO:0000256" key="3">
    <source>
        <dbReference type="ARBA" id="ARBA00022475"/>
    </source>
</evidence>
<keyword evidence="12" id="KW-1185">Reference proteome</keyword>
<reference evidence="12" key="1">
    <citation type="submission" date="2017-09" db="EMBL/GenBank/DDBJ databases">
        <authorList>
            <person name="Cho G.-S."/>
            <person name="Oguntoyinbo F.A."/>
            <person name="Cnockaert M."/>
            <person name="Kabisch J."/>
            <person name="Neve H."/>
            <person name="Bockelmann W."/>
            <person name="Wenning M."/>
            <person name="Franz C.M."/>
            <person name="Vandamme P."/>
        </authorList>
    </citation>
    <scope>NUCLEOTIDE SEQUENCE [LARGE SCALE GENOMIC DNA]</scope>
    <source>
        <strain evidence="12">MBT G8648</strain>
    </source>
</reference>
<comment type="function">
    <text evidence="9">Part of the tripartite ATP-independent periplasmic (TRAP) transport system.</text>
</comment>
<dbReference type="Pfam" id="PF04290">
    <property type="entry name" value="DctQ"/>
    <property type="match status" value="1"/>
</dbReference>
<comment type="subcellular location">
    <subcellularLocation>
        <location evidence="1 9">Cell inner membrane</location>
        <topology evidence="1 9">Multi-pass membrane protein</topology>
    </subcellularLocation>
</comment>
<organism evidence="11 12">
    <name type="scientific">Vreelandella nigrificans</name>
    <dbReference type="NCBI Taxonomy" id="2042704"/>
    <lineage>
        <taxon>Bacteria</taxon>
        <taxon>Pseudomonadati</taxon>
        <taxon>Pseudomonadota</taxon>
        <taxon>Gammaproteobacteria</taxon>
        <taxon>Oceanospirillales</taxon>
        <taxon>Halomonadaceae</taxon>
        <taxon>Vreelandella</taxon>
    </lineage>
</organism>
<feature type="transmembrane region" description="Helical" evidence="9">
    <location>
        <begin position="129"/>
        <end position="152"/>
    </location>
</feature>
<keyword evidence="5 9" id="KW-0812">Transmembrane</keyword>
<dbReference type="InterPro" id="IPR055348">
    <property type="entry name" value="DctQ"/>
</dbReference>
<dbReference type="PANTHER" id="PTHR35011">
    <property type="entry name" value="2,3-DIKETO-L-GULONATE TRAP TRANSPORTER SMALL PERMEASE PROTEIN YIAM"/>
    <property type="match status" value="1"/>
</dbReference>
<proteinExistence type="inferred from homology"/>
<evidence type="ECO:0000259" key="10">
    <source>
        <dbReference type="Pfam" id="PF04290"/>
    </source>
</evidence>
<protein>
    <recommendedName>
        <fullName evidence="9">TRAP transporter small permease protein</fullName>
    </recommendedName>
</protein>
<evidence type="ECO:0000256" key="8">
    <source>
        <dbReference type="ARBA" id="ARBA00038436"/>
    </source>
</evidence>
<evidence type="ECO:0000313" key="12">
    <source>
        <dbReference type="Proteomes" id="UP000218677"/>
    </source>
</evidence>
<comment type="subunit">
    <text evidence="9">The complex comprises the extracytoplasmic solute receptor protein and the two transmembrane proteins.</text>
</comment>
<dbReference type="GO" id="GO:0015740">
    <property type="term" value="P:C4-dicarboxylate transport"/>
    <property type="evidence" value="ECO:0007669"/>
    <property type="project" value="TreeGrafter"/>
</dbReference>
<keyword evidence="7 9" id="KW-0472">Membrane</keyword>
<dbReference type="AlphaFoldDB" id="A0A2A4HI39"/>
<feature type="transmembrane region" description="Helical" evidence="9">
    <location>
        <begin position="89"/>
        <end position="109"/>
    </location>
</feature>
<comment type="similarity">
    <text evidence="8 9">Belongs to the TRAP transporter small permease family.</text>
</comment>
<evidence type="ECO:0000256" key="5">
    <source>
        <dbReference type="ARBA" id="ARBA00022692"/>
    </source>
</evidence>
<sequence>MKRIFTWLDRIMRLDEVLATAAVFALFLVAISNIFMRYLFNSPLAWTEEVLQLLLVWATFLGASALVRRREHVFISFVTDKLPPRLAHWNEQVFSVGVILISALVMLYWGTQLLSFSALRSTPMLQIPYYWIHVAIPVSAAVMIYHCVVRLVQRYQS</sequence>
<dbReference type="PANTHER" id="PTHR35011:SF2">
    <property type="entry name" value="2,3-DIKETO-L-GULONATE TRAP TRANSPORTER SMALL PERMEASE PROTEIN YIAM"/>
    <property type="match status" value="1"/>
</dbReference>
<dbReference type="InterPro" id="IPR007387">
    <property type="entry name" value="TRAP_DctQ"/>
</dbReference>
<dbReference type="EMBL" id="NWUX01000017">
    <property type="protein sequence ID" value="PCF94582.1"/>
    <property type="molecule type" value="Genomic_DNA"/>
</dbReference>
<evidence type="ECO:0000256" key="6">
    <source>
        <dbReference type="ARBA" id="ARBA00022989"/>
    </source>
</evidence>
<gene>
    <name evidence="11" type="ORF">CPA45_16180</name>
</gene>
<dbReference type="GO" id="GO:0022857">
    <property type="term" value="F:transmembrane transporter activity"/>
    <property type="evidence" value="ECO:0007669"/>
    <property type="project" value="UniProtKB-UniRule"/>
</dbReference>
<keyword evidence="4 9" id="KW-0997">Cell inner membrane</keyword>
<feature type="transmembrane region" description="Helical" evidence="9">
    <location>
        <begin position="50"/>
        <end position="68"/>
    </location>
</feature>
<feature type="transmembrane region" description="Helical" evidence="9">
    <location>
        <begin position="21"/>
        <end position="38"/>
    </location>
</feature>
<evidence type="ECO:0000256" key="2">
    <source>
        <dbReference type="ARBA" id="ARBA00022448"/>
    </source>
</evidence>
<name>A0A2A4HI39_9GAMM</name>
<dbReference type="OrthoDB" id="9791324at2"/>
<keyword evidence="2 9" id="KW-0813">Transport</keyword>
<accession>A0A2A4HI39</accession>
<evidence type="ECO:0000256" key="4">
    <source>
        <dbReference type="ARBA" id="ARBA00022519"/>
    </source>
</evidence>
<feature type="domain" description="Tripartite ATP-independent periplasmic transporters DctQ component" evidence="10">
    <location>
        <begin position="26"/>
        <end position="155"/>
    </location>
</feature>
<evidence type="ECO:0000256" key="9">
    <source>
        <dbReference type="RuleBase" id="RU369079"/>
    </source>
</evidence>
<dbReference type="RefSeq" id="WP_096653272.1">
    <property type="nucleotide sequence ID" value="NZ_NWUX01000017.1"/>
</dbReference>
<evidence type="ECO:0000313" key="11">
    <source>
        <dbReference type="EMBL" id="PCF94582.1"/>
    </source>
</evidence>
<keyword evidence="6 9" id="KW-1133">Transmembrane helix</keyword>
<keyword evidence="3" id="KW-1003">Cell membrane</keyword>
<evidence type="ECO:0000256" key="1">
    <source>
        <dbReference type="ARBA" id="ARBA00004429"/>
    </source>
</evidence>